<dbReference type="SUPFAM" id="SSF56349">
    <property type="entry name" value="DNA breaking-rejoining enzymes"/>
    <property type="match status" value="1"/>
</dbReference>
<dbReference type="Proteomes" id="UP000254343">
    <property type="component" value="Unassembled WGS sequence"/>
</dbReference>
<dbReference type="Gene3D" id="1.10.443.10">
    <property type="entry name" value="Intergrase catalytic core"/>
    <property type="match status" value="1"/>
</dbReference>
<dbReference type="Pfam" id="PF00589">
    <property type="entry name" value="Phage_integrase"/>
    <property type="match status" value="1"/>
</dbReference>
<dbReference type="Gene3D" id="1.10.150.130">
    <property type="match status" value="1"/>
</dbReference>
<dbReference type="Gene3D" id="3.30.160.390">
    <property type="entry name" value="Integrase, DNA-binding domain"/>
    <property type="match status" value="1"/>
</dbReference>
<dbReference type="InterPro" id="IPR044068">
    <property type="entry name" value="CB"/>
</dbReference>
<organism evidence="8 9">
    <name type="scientific">Afipia felis</name>
    <name type="common">Cat scratch disease bacillus</name>
    <dbReference type="NCBI Taxonomy" id="1035"/>
    <lineage>
        <taxon>Bacteria</taxon>
        <taxon>Pseudomonadati</taxon>
        <taxon>Pseudomonadota</taxon>
        <taxon>Alphaproteobacteria</taxon>
        <taxon>Hyphomicrobiales</taxon>
        <taxon>Nitrobacteraceae</taxon>
        <taxon>Afipia</taxon>
    </lineage>
</organism>
<dbReference type="InterPro" id="IPR010998">
    <property type="entry name" value="Integrase_recombinase_N"/>
</dbReference>
<dbReference type="Pfam" id="PF13356">
    <property type="entry name" value="Arm-DNA-bind_3"/>
    <property type="match status" value="1"/>
</dbReference>
<reference evidence="8 9" key="1">
    <citation type="submission" date="2018-06" db="EMBL/GenBank/DDBJ databases">
        <authorList>
            <consortium name="Pathogen Informatics"/>
            <person name="Doyle S."/>
        </authorList>
    </citation>
    <scope>NUCLEOTIDE SEQUENCE [LARGE SCALE GENOMIC DNA]</scope>
    <source>
        <strain evidence="8 9">NCTC12722</strain>
    </source>
</reference>
<evidence type="ECO:0000313" key="9">
    <source>
        <dbReference type="Proteomes" id="UP000254343"/>
    </source>
</evidence>
<dbReference type="PANTHER" id="PTHR30629">
    <property type="entry name" value="PROPHAGE INTEGRASE"/>
    <property type="match status" value="1"/>
</dbReference>
<evidence type="ECO:0000256" key="2">
    <source>
        <dbReference type="ARBA" id="ARBA00022908"/>
    </source>
</evidence>
<protein>
    <submittedName>
        <fullName evidence="8">Prophage CPS-53 integrase</fullName>
    </submittedName>
</protein>
<proteinExistence type="inferred from homology"/>
<sequence length="393" mass="44685">MSGKHPHKVLSTVRINSIKSKGRFADGNGLYLVVDPSGAKRWVLRTMVRGKRRDVGLGGLKLVSLAEAREKAAEFRKMAREGGDPVAERRKATKKAPTFKEAAKAVYESYKAAWKNPKHVAQWISSMEAYAFPTIGTLRVDEIETTDVMRVLSPIWLSKPETARRIRQRMKTTLDWAKASGFRSGDNPVEGVTSGLPKHTDRDNHFQAIPYKEVPKFVAALRDSNTNEIIRLAFELLILTATRTNEVLNTDWAEVDLQKKIWTIPASRMKMSREHRVPLSGRALELFKCAQKVGNEEGLVFPGRDNEKPLSNMAFLMTIRRMGFEFTAHGFRSAFRDWAAETTNFPRDVCEMALAHAIKNKTEAAYRRGDLFEKRCDLMDAWARYVEERQNGR</sequence>
<gene>
    <name evidence="8" type="primary">intS_2</name>
    <name evidence="8" type="ORF">NCTC12722_03877</name>
</gene>
<dbReference type="PROSITE" id="PS51898">
    <property type="entry name" value="TYR_RECOMBINASE"/>
    <property type="match status" value="1"/>
</dbReference>
<dbReference type="AlphaFoldDB" id="A0A380WEP1"/>
<feature type="domain" description="Tyr recombinase" evidence="6">
    <location>
        <begin position="204"/>
        <end position="380"/>
    </location>
</feature>
<evidence type="ECO:0000259" key="7">
    <source>
        <dbReference type="PROSITE" id="PS51900"/>
    </source>
</evidence>
<dbReference type="InterPro" id="IPR038488">
    <property type="entry name" value="Integrase_DNA-bd_sf"/>
</dbReference>
<dbReference type="GO" id="GO:0015074">
    <property type="term" value="P:DNA integration"/>
    <property type="evidence" value="ECO:0007669"/>
    <property type="project" value="UniProtKB-KW"/>
</dbReference>
<dbReference type="OrthoDB" id="9795573at2"/>
<dbReference type="GO" id="GO:0003677">
    <property type="term" value="F:DNA binding"/>
    <property type="evidence" value="ECO:0007669"/>
    <property type="project" value="UniProtKB-UniRule"/>
</dbReference>
<dbReference type="EMBL" id="UIGB01000001">
    <property type="protein sequence ID" value="SUU86647.1"/>
    <property type="molecule type" value="Genomic_DNA"/>
</dbReference>
<keyword evidence="3 5" id="KW-0238">DNA-binding</keyword>
<dbReference type="InterPro" id="IPR002104">
    <property type="entry name" value="Integrase_catalytic"/>
</dbReference>
<keyword evidence="2" id="KW-0229">DNA integration</keyword>
<dbReference type="GO" id="GO:0006310">
    <property type="term" value="P:DNA recombination"/>
    <property type="evidence" value="ECO:0007669"/>
    <property type="project" value="UniProtKB-KW"/>
</dbReference>
<feature type="domain" description="Core-binding (CB)" evidence="7">
    <location>
        <begin position="97"/>
        <end position="178"/>
    </location>
</feature>
<name>A0A380WEP1_AFIFE</name>
<dbReference type="PROSITE" id="PS51900">
    <property type="entry name" value="CB"/>
    <property type="match status" value="1"/>
</dbReference>
<evidence type="ECO:0000256" key="1">
    <source>
        <dbReference type="ARBA" id="ARBA00008857"/>
    </source>
</evidence>
<dbReference type="Pfam" id="PF22022">
    <property type="entry name" value="Phage_int_M"/>
    <property type="match status" value="1"/>
</dbReference>
<evidence type="ECO:0000313" key="8">
    <source>
        <dbReference type="EMBL" id="SUU86647.1"/>
    </source>
</evidence>
<evidence type="ECO:0000256" key="5">
    <source>
        <dbReference type="PROSITE-ProRule" id="PRU01248"/>
    </source>
</evidence>
<comment type="similarity">
    <text evidence="1">Belongs to the 'phage' integrase family.</text>
</comment>
<dbReference type="InterPro" id="IPR025166">
    <property type="entry name" value="Integrase_DNA_bind_dom"/>
</dbReference>
<keyword evidence="4" id="KW-0233">DNA recombination</keyword>
<evidence type="ECO:0000256" key="4">
    <source>
        <dbReference type="ARBA" id="ARBA00023172"/>
    </source>
</evidence>
<dbReference type="RefSeq" id="WP_002717470.1">
    <property type="nucleotide sequence ID" value="NZ_UFSI01000001.1"/>
</dbReference>
<dbReference type="PANTHER" id="PTHR30629:SF2">
    <property type="entry name" value="PROPHAGE INTEGRASE INTS-RELATED"/>
    <property type="match status" value="1"/>
</dbReference>
<evidence type="ECO:0000259" key="6">
    <source>
        <dbReference type="PROSITE" id="PS51898"/>
    </source>
</evidence>
<dbReference type="InterPro" id="IPR050808">
    <property type="entry name" value="Phage_Integrase"/>
</dbReference>
<dbReference type="InterPro" id="IPR053876">
    <property type="entry name" value="Phage_int_M"/>
</dbReference>
<dbReference type="InterPro" id="IPR013762">
    <property type="entry name" value="Integrase-like_cat_sf"/>
</dbReference>
<accession>A0A380WEP1</accession>
<dbReference type="InterPro" id="IPR011010">
    <property type="entry name" value="DNA_brk_join_enz"/>
</dbReference>
<evidence type="ECO:0000256" key="3">
    <source>
        <dbReference type="ARBA" id="ARBA00023125"/>
    </source>
</evidence>
<dbReference type="CDD" id="cd00801">
    <property type="entry name" value="INT_P4_C"/>
    <property type="match status" value="1"/>
</dbReference>